<dbReference type="RefSeq" id="WP_297565196.1">
    <property type="nucleotide sequence ID" value="NZ_JAWLIP010000003.1"/>
</dbReference>
<proteinExistence type="predicted"/>
<evidence type="ECO:0000313" key="1">
    <source>
        <dbReference type="EMBL" id="MDV6226255.1"/>
    </source>
</evidence>
<keyword evidence="2" id="KW-1185">Reference proteome</keyword>
<organism evidence="1 2">
    <name type="scientific">Nitratireductor aquimarinus</name>
    <dbReference type="NCBI Taxonomy" id="889300"/>
    <lineage>
        <taxon>Bacteria</taxon>
        <taxon>Pseudomonadati</taxon>
        <taxon>Pseudomonadota</taxon>
        <taxon>Alphaproteobacteria</taxon>
        <taxon>Hyphomicrobiales</taxon>
        <taxon>Phyllobacteriaceae</taxon>
        <taxon>Nitratireductor</taxon>
    </lineage>
</organism>
<gene>
    <name evidence="1" type="ORF">R2G56_08155</name>
</gene>
<reference evidence="1 2" key="1">
    <citation type="submission" date="2023-10" db="EMBL/GenBank/DDBJ databases">
        <authorList>
            <person name="Venkata Ramana C."/>
            <person name="Sasikala C."/>
            <person name="Dhurka M."/>
        </authorList>
    </citation>
    <scope>NUCLEOTIDE SEQUENCE [LARGE SCALE GENOMIC DNA]</scope>
    <source>
        <strain evidence="1 2">KCTC 32151</strain>
    </source>
</reference>
<name>A0ABU4AJ32_9HYPH</name>
<accession>A0ABU4AJ32</accession>
<sequence length="82" mass="9573">MEARIVTRFSGLETSVGDIKKTPSHINWLIIWGHHHWRSGIPDQRRFRTLIFPHPPQLPRWRGSFLRLGMADECGATTRIND</sequence>
<protein>
    <submittedName>
        <fullName evidence="1">Uncharacterized protein</fullName>
    </submittedName>
</protein>
<comment type="caution">
    <text evidence="1">The sequence shown here is derived from an EMBL/GenBank/DDBJ whole genome shotgun (WGS) entry which is preliminary data.</text>
</comment>
<evidence type="ECO:0000313" key="2">
    <source>
        <dbReference type="Proteomes" id="UP001185659"/>
    </source>
</evidence>
<dbReference type="Proteomes" id="UP001185659">
    <property type="component" value="Unassembled WGS sequence"/>
</dbReference>
<dbReference type="EMBL" id="JAWLIP010000003">
    <property type="protein sequence ID" value="MDV6226255.1"/>
    <property type="molecule type" value="Genomic_DNA"/>
</dbReference>